<dbReference type="Pfam" id="PF01584">
    <property type="entry name" value="CheW"/>
    <property type="match status" value="1"/>
</dbReference>
<dbReference type="SMART" id="SM00260">
    <property type="entry name" value="CheW"/>
    <property type="match status" value="1"/>
</dbReference>
<organism evidence="2 3">
    <name type="scientific">Pseudobowmanella zhangzhouensis</name>
    <dbReference type="NCBI Taxonomy" id="1537679"/>
    <lineage>
        <taxon>Bacteria</taxon>
        <taxon>Pseudomonadati</taxon>
        <taxon>Pseudomonadota</taxon>
        <taxon>Gammaproteobacteria</taxon>
        <taxon>Alteromonadales</taxon>
        <taxon>Alteromonadaceae</taxon>
    </lineage>
</organism>
<dbReference type="PANTHER" id="PTHR22617:SF41">
    <property type="entry name" value="CHEMOTAXIS SIGNAL TRANSDUCTION SYSTEM ADAPTOR PROTEIN CHEW"/>
    <property type="match status" value="1"/>
</dbReference>
<dbReference type="PANTHER" id="PTHR22617">
    <property type="entry name" value="CHEMOTAXIS SENSOR HISTIDINE KINASE-RELATED"/>
    <property type="match status" value="1"/>
</dbReference>
<dbReference type="RefSeq" id="WP_131259641.1">
    <property type="nucleotide sequence ID" value="NZ_JBHSUS010000001.1"/>
</dbReference>
<evidence type="ECO:0000313" key="2">
    <source>
        <dbReference type="EMBL" id="MFC6440684.1"/>
    </source>
</evidence>
<dbReference type="Gene3D" id="2.30.30.40">
    <property type="entry name" value="SH3 Domains"/>
    <property type="match status" value="1"/>
</dbReference>
<dbReference type="InterPro" id="IPR002545">
    <property type="entry name" value="CheW-lke_dom"/>
</dbReference>
<keyword evidence="3" id="KW-1185">Reference proteome</keyword>
<comment type="caution">
    <text evidence="2">The sequence shown here is derived from an EMBL/GenBank/DDBJ whole genome shotgun (WGS) entry which is preliminary data.</text>
</comment>
<dbReference type="PROSITE" id="PS50851">
    <property type="entry name" value="CHEW"/>
    <property type="match status" value="1"/>
</dbReference>
<dbReference type="EMBL" id="JBHSUS010000001">
    <property type="protein sequence ID" value="MFC6440684.1"/>
    <property type="molecule type" value="Genomic_DNA"/>
</dbReference>
<protein>
    <submittedName>
        <fullName evidence="2">Chemotaxis protein CheW</fullName>
    </submittedName>
</protein>
<feature type="domain" description="CheW-like" evidence="1">
    <location>
        <begin position="8"/>
        <end position="152"/>
    </location>
</feature>
<reference evidence="3" key="1">
    <citation type="journal article" date="2019" name="Int. J. Syst. Evol. Microbiol.">
        <title>The Global Catalogue of Microorganisms (GCM) 10K type strain sequencing project: providing services to taxonomists for standard genome sequencing and annotation.</title>
        <authorList>
            <consortium name="The Broad Institute Genomics Platform"/>
            <consortium name="The Broad Institute Genome Sequencing Center for Infectious Disease"/>
            <person name="Wu L."/>
            <person name="Ma J."/>
        </authorList>
    </citation>
    <scope>NUCLEOTIDE SEQUENCE [LARGE SCALE GENOMIC DNA]</scope>
    <source>
        <strain evidence="3">CGMCC 1.16031</strain>
    </source>
</reference>
<sequence>MNDAKLEKLQILSFVLDDEFFGTEIGIIQEVIEYREVTKVPRTPEFMLGVTNLRGQVIPVIDLRRYFNIGCQAISVDTCIIIIELMLDNERTSIGVLADRVCEVLELDVGAIKPPPNIGTSIDNRFIYGIADHDEQLIVLLTMSKIFSHEELQQAFESGSVASQQHEVASESQ</sequence>
<gene>
    <name evidence="2" type="ORF">ACFP85_11070</name>
</gene>
<accession>A0ABW1XLG0</accession>
<dbReference type="InterPro" id="IPR036061">
    <property type="entry name" value="CheW-like_dom_sf"/>
</dbReference>
<dbReference type="InterPro" id="IPR039315">
    <property type="entry name" value="CheW"/>
</dbReference>
<evidence type="ECO:0000259" key="1">
    <source>
        <dbReference type="PROSITE" id="PS50851"/>
    </source>
</evidence>
<proteinExistence type="predicted"/>
<dbReference type="SUPFAM" id="SSF50341">
    <property type="entry name" value="CheW-like"/>
    <property type="match status" value="1"/>
</dbReference>
<dbReference type="Proteomes" id="UP001596364">
    <property type="component" value="Unassembled WGS sequence"/>
</dbReference>
<dbReference type="Gene3D" id="2.40.50.180">
    <property type="entry name" value="CheA-289, Domain 4"/>
    <property type="match status" value="1"/>
</dbReference>
<name>A0ABW1XLG0_9ALTE</name>
<evidence type="ECO:0000313" key="3">
    <source>
        <dbReference type="Proteomes" id="UP001596364"/>
    </source>
</evidence>